<feature type="non-terminal residue" evidence="8">
    <location>
        <position position="1"/>
    </location>
</feature>
<evidence type="ECO:0000256" key="6">
    <source>
        <dbReference type="ARBA" id="ARBA00049743"/>
    </source>
</evidence>
<evidence type="ECO:0000256" key="2">
    <source>
        <dbReference type="ARBA" id="ARBA00006824"/>
    </source>
</evidence>
<reference evidence="8" key="1">
    <citation type="submission" date="2007-12" db="EMBL/GenBank/DDBJ databases">
        <title>Isolation of an mRNA from Artemia franciscana for integral membrane protein mvp17.</title>
        <authorList>
            <person name="Sonnenblick E."/>
            <person name="Vershon A.K."/>
            <person name="Nemeroff M.E."/>
        </authorList>
    </citation>
    <scope>NUCLEOTIDE SEQUENCE</scope>
</reference>
<keyword evidence="4" id="KW-1133">Transmembrane helix</keyword>
<dbReference type="GO" id="GO:0016020">
    <property type="term" value="C:membrane"/>
    <property type="evidence" value="ECO:0007669"/>
    <property type="project" value="UniProtKB-SubCell"/>
</dbReference>
<gene>
    <name evidence="8" type="primary">mvp17</name>
</gene>
<comment type="similarity">
    <text evidence="2 7">Belongs to the peroxisomal membrane protein PXMP2/4 family.</text>
</comment>
<dbReference type="GO" id="GO:0005739">
    <property type="term" value="C:mitochondrion"/>
    <property type="evidence" value="ECO:0007669"/>
    <property type="project" value="TreeGrafter"/>
</dbReference>
<dbReference type="AlphaFoldDB" id="B0FWQ9"/>
<accession>B0FWQ9</accession>
<protein>
    <recommendedName>
        <fullName evidence="6">Mitochondrial inner membrane protein Mpv17</fullName>
    </recommendedName>
</protein>
<keyword evidence="5" id="KW-0472">Membrane</keyword>
<sequence>SLVKRAMSYLKMSIFVSSELARAAVSAVKESVITASKVPVIKEAFRSGLLMSAGDVVCQLGIEKREVADFGVARNLRMTGFGFFLAGPAFFKWYKFLDGKIKAQGFKAALKKTFFDQTVFAPSMLVGFLAYNEIMLGHSMEAVKKRIENSYWETQMINWSVVPGLQLANFYFLPAAYRVVVVQLIAVFRNTVLALAVGNKKPQEVTTEAKEEKKEIVKVSGGKEGFSILNLFPNALFSFSQRADYYQRVYRISFNLF</sequence>
<comment type="subcellular location">
    <subcellularLocation>
        <location evidence="1">Membrane</location>
        <topology evidence="1">Multi-pass membrane protein</topology>
    </subcellularLocation>
</comment>
<evidence type="ECO:0000256" key="4">
    <source>
        <dbReference type="ARBA" id="ARBA00022989"/>
    </source>
</evidence>
<name>B0FWQ9_ARTSF</name>
<evidence type="ECO:0000256" key="1">
    <source>
        <dbReference type="ARBA" id="ARBA00004141"/>
    </source>
</evidence>
<keyword evidence="3" id="KW-0812">Transmembrane</keyword>
<dbReference type="PANTHER" id="PTHR11266:SF17">
    <property type="entry name" value="PROTEIN MPV17"/>
    <property type="match status" value="1"/>
</dbReference>
<dbReference type="EMBL" id="EU358099">
    <property type="protein sequence ID" value="ABY62741.1"/>
    <property type="molecule type" value="mRNA"/>
</dbReference>
<organism evidence="8">
    <name type="scientific">Artemia franciscana</name>
    <name type="common">Brine shrimp</name>
    <name type="synonym">Artemia sanfranciscana</name>
    <dbReference type="NCBI Taxonomy" id="6661"/>
    <lineage>
        <taxon>Eukaryota</taxon>
        <taxon>Metazoa</taxon>
        <taxon>Ecdysozoa</taxon>
        <taxon>Arthropoda</taxon>
        <taxon>Crustacea</taxon>
        <taxon>Branchiopoda</taxon>
        <taxon>Anostraca</taxon>
        <taxon>Artemiidae</taxon>
        <taxon>Artemia</taxon>
    </lineage>
</organism>
<proteinExistence type="evidence at transcript level"/>
<dbReference type="InterPro" id="IPR007248">
    <property type="entry name" value="Mpv17_PMP22"/>
</dbReference>
<dbReference type="PANTHER" id="PTHR11266">
    <property type="entry name" value="PEROXISOMAL MEMBRANE PROTEIN 2, PXMP2 MPV17"/>
    <property type="match status" value="1"/>
</dbReference>
<dbReference type="Pfam" id="PF04117">
    <property type="entry name" value="Mpv17_PMP22"/>
    <property type="match status" value="1"/>
</dbReference>
<evidence type="ECO:0000313" key="8">
    <source>
        <dbReference type="EMBL" id="ABY62741.1"/>
    </source>
</evidence>
<evidence type="ECO:0000256" key="7">
    <source>
        <dbReference type="RuleBase" id="RU363053"/>
    </source>
</evidence>
<evidence type="ECO:0000256" key="5">
    <source>
        <dbReference type="ARBA" id="ARBA00023136"/>
    </source>
</evidence>
<evidence type="ECO:0000256" key="3">
    <source>
        <dbReference type="ARBA" id="ARBA00022692"/>
    </source>
</evidence>